<feature type="region of interest" description="Disordered" evidence="1">
    <location>
        <begin position="417"/>
        <end position="521"/>
    </location>
</feature>
<evidence type="ECO:0000256" key="1">
    <source>
        <dbReference type="SAM" id="MobiDB-lite"/>
    </source>
</evidence>
<comment type="caution">
    <text evidence="3">The sequence shown here is derived from an EMBL/GenBank/DDBJ whole genome shotgun (WGS) entry which is preliminary data.</text>
</comment>
<feature type="compositionally biased region" description="Gly residues" evidence="1">
    <location>
        <begin position="229"/>
        <end position="238"/>
    </location>
</feature>
<dbReference type="GO" id="GO:0051046">
    <property type="term" value="P:regulation of secretion"/>
    <property type="evidence" value="ECO:0007669"/>
    <property type="project" value="TreeGrafter"/>
</dbReference>
<protein>
    <submittedName>
        <fullName evidence="3">Uncharacterized protein</fullName>
    </submittedName>
</protein>
<name>A0A4U1EY70_MONMO</name>
<feature type="region of interest" description="Disordered" evidence="1">
    <location>
        <begin position="1"/>
        <end position="31"/>
    </location>
</feature>
<feature type="compositionally biased region" description="Basic and acidic residues" evidence="1">
    <location>
        <begin position="65"/>
        <end position="75"/>
    </location>
</feature>
<dbReference type="PANTHER" id="PTHR46106">
    <property type="entry name" value="IA-2 PROTEIN TYROSINE PHOSPHATASE, ISOFORM C"/>
    <property type="match status" value="1"/>
</dbReference>
<dbReference type="PANTHER" id="PTHR46106:SF5">
    <property type="entry name" value="RECEPTOR-TYPE TYROSINE-PROTEIN PHOSPHATASE N2"/>
    <property type="match status" value="1"/>
</dbReference>
<keyword evidence="2" id="KW-0812">Transmembrane</keyword>
<dbReference type="EMBL" id="RWIC01000672">
    <property type="protein sequence ID" value="TKC41146.1"/>
    <property type="molecule type" value="Genomic_DNA"/>
</dbReference>
<dbReference type="AlphaFoldDB" id="A0A4U1EY70"/>
<feature type="non-terminal residue" evidence="3">
    <location>
        <position position="1"/>
    </location>
</feature>
<reference evidence="4" key="1">
    <citation type="journal article" date="2019" name="IScience">
        <title>Narwhal Genome Reveals Long-Term Low Genetic Diversity despite Current Large Abundance Size.</title>
        <authorList>
            <person name="Westbury M.V."/>
            <person name="Petersen B."/>
            <person name="Garde E."/>
            <person name="Heide-Jorgensen M.P."/>
            <person name="Lorenzen E.D."/>
        </authorList>
    </citation>
    <scope>NUCLEOTIDE SEQUENCE [LARGE SCALE GENOMIC DNA]</scope>
</reference>
<feature type="region of interest" description="Disordered" evidence="1">
    <location>
        <begin position="564"/>
        <end position="585"/>
    </location>
</feature>
<feature type="compositionally biased region" description="Basic and acidic residues" evidence="1">
    <location>
        <begin position="348"/>
        <end position="364"/>
    </location>
</feature>
<evidence type="ECO:0000313" key="3">
    <source>
        <dbReference type="EMBL" id="TKC41146.1"/>
    </source>
</evidence>
<organism evidence="3 4">
    <name type="scientific">Monodon monoceros</name>
    <name type="common">Narwhal</name>
    <name type="synonym">Ceratodon monodon</name>
    <dbReference type="NCBI Taxonomy" id="40151"/>
    <lineage>
        <taxon>Eukaryota</taxon>
        <taxon>Metazoa</taxon>
        <taxon>Chordata</taxon>
        <taxon>Craniata</taxon>
        <taxon>Vertebrata</taxon>
        <taxon>Euteleostomi</taxon>
        <taxon>Mammalia</taxon>
        <taxon>Eutheria</taxon>
        <taxon>Laurasiatheria</taxon>
        <taxon>Artiodactyla</taxon>
        <taxon>Whippomorpha</taxon>
        <taxon>Cetacea</taxon>
        <taxon>Odontoceti</taxon>
        <taxon>Monodontidae</taxon>
        <taxon>Monodon</taxon>
    </lineage>
</organism>
<dbReference type="InterPro" id="IPR033522">
    <property type="entry name" value="IA-2/IA-2_beta"/>
</dbReference>
<feature type="compositionally biased region" description="Pro residues" evidence="1">
    <location>
        <begin position="245"/>
        <end position="260"/>
    </location>
</feature>
<dbReference type="GO" id="GO:0035773">
    <property type="term" value="P:insulin secretion involved in cellular response to glucose stimulus"/>
    <property type="evidence" value="ECO:0007669"/>
    <property type="project" value="TreeGrafter"/>
</dbReference>
<dbReference type="GO" id="GO:0030141">
    <property type="term" value="C:secretory granule"/>
    <property type="evidence" value="ECO:0007669"/>
    <property type="project" value="InterPro"/>
</dbReference>
<feature type="compositionally biased region" description="Low complexity" evidence="1">
    <location>
        <begin position="447"/>
        <end position="462"/>
    </location>
</feature>
<accession>A0A4U1EY70</accession>
<gene>
    <name evidence="3" type="ORF">EI555_004849</name>
</gene>
<sequence length="585" mass="62558">RQQKFQFESKSSHLARHQLSSSEDPGARRDEGLGTVAALGCTSITERAKGPYSRLWLLAIEDKESERGVQREAGRRGGRYRADPGPPEGSREEQPRLALGPGPGGAHRARLSGGAELRAPSWCGRRHGPWSCGARHLCLRRLPEKFVVRSRMAPLVCGSGTGKKADGGDGAAADRGRRAPRPFGRAHVLLSSGLGARRPPRRRSLHAGRLGVSVTVTSAYCTPKRTAGGWPGAIGRSGHGAPANRPAPRPGPRPLPPRPPALGSSGPAKSADSGPWSAPGSLPAWGQGRCGAQWSSANRPSLDECERKCEAVKVCAQEGHGSSPLFISLGGAARTQLSTPRLAPETGGEEKGGRDWEREVRKPGPVEGEGPKTAVRPRDPRSERRRGRIPPPRPRPLSRPLLDPVLALPSLTRPLSWIREDHCHPFPAGQLRPRRRGAERDRRKAARPPSRGSAPPGSLLPGQGKVQAPLPASLEGPCAFTASHLDPSDNRATLVPLTQRDPAPGPDPAQKSKPKLLPHQAEREDSTKFIVLTLVSIVAIVAVLLASGVIYCLRHSSQYRLKEKLSGPGGDPDPDATNAYQFGHY</sequence>
<keyword evidence="2" id="KW-0472">Membrane</keyword>
<dbReference type="GO" id="GO:0045202">
    <property type="term" value="C:synapse"/>
    <property type="evidence" value="ECO:0007669"/>
    <property type="project" value="TreeGrafter"/>
</dbReference>
<feature type="region of interest" description="Disordered" evidence="1">
    <location>
        <begin position="156"/>
        <end position="209"/>
    </location>
</feature>
<feature type="compositionally biased region" description="Basic and acidic residues" evidence="1">
    <location>
        <begin position="163"/>
        <end position="177"/>
    </location>
</feature>
<feature type="transmembrane region" description="Helical" evidence="2">
    <location>
        <begin position="529"/>
        <end position="553"/>
    </location>
</feature>
<feature type="region of interest" description="Disordered" evidence="1">
    <location>
        <begin position="320"/>
        <end position="405"/>
    </location>
</feature>
<evidence type="ECO:0000256" key="2">
    <source>
        <dbReference type="SAM" id="Phobius"/>
    </source>
</evidence>
<feature type="region of interest" description="Disordered" evidence="1">
    <location>
        <begin position="65"/>
        <end position="110"/>
    </location>
</feature>
<evidence type="ECO:0000313" key="4">
    <source>
        <dbReference type="Proteomes" id="UP000308365"/>
    </source>
</evidence>
<keyword evidence="2" id="KW-1133">Transmembrane helix</keyword>
<proteinExistence type="predicted"/>
<dbReference type="Proteomes" id="UP000308365">
    <property type="component" value="Unassembled WGS sequence"/>
</dbReference>
<feature type="region of interest" description="Disordered" evidence="1">
    <location>
        <begin position="227"/>
        <end position="303"/>
    </location>
</feature>